<evidence type="ECO:0000313" key="1">
    <source>
        <dbReference type="EMBL" id="EGG53477.1"/>
    </source>
</evidence>
<name>F3QLG5_9BURK</name>
<keyword evidence="2" id="KW-1185">Reference proteome</keyword>
<gene>
    <name evidence="1" type="ORF">HMPREF9439_01784</name>
</gene>
<protein>
    <submittedName>
        <fullName evidence="1">Uncharacterized protein</fullName>
    </submittedName>
</protein>
<dbReference type="Proteomes" id="UP000005156">
    <property type="component" value="Unassembled WGS sequence"/>
</dbReference>
<dbReference type="AlphaFoldDB" id="F3QLG5"/>
<proteinExistence type="predicted"/>
<accession>F3QLG5</accession>
<dbReference type="HOGENOM" id="CLU_3101802_0_0_4"/>
<sequence>MSYIRKKNIIKKKTEFRSFRKSFFFLRPEDFPELKNDKTSEAMAKKTLPYT</sequence>
<evidence type="ECO:0000313" key="2">
    <source>
        <dbReference type="Proteomes" id="UP000005156"/>
    </source>
</evidence>
<reference evidence="1 2" key="1">
    <citation type="submission" date="2011-02" db="EMBL/GenBank/DDBJ databases">
        <authorList>
            <person name="Weinstock G."/>
            <person name="Sodergren E."/>
            <person name="Clifton S."/>
            <person name="Fulton L."/>
            <person name="Fulton B."/>
            <person name="Courtney L."/>
            <person name="Fronick C."/>
            <person name="Harrison M."/>
            <person name="Strong C."/>
            <person name="Farmer C."/>
            <person name="Delahaunty K."/>
            <person name="Markovic C."/>
            <person name="Hall O."/>
            <person name="Minx P."/>
            <person name="Tomlinson C."/>
            <person name="Mitreva M."/>
            <person name="Hou S."/>
            <person name="Chen J."/>
            <person name="Wollam A."/>
            <person name="Pepin K.H."/>
            <person name="Johnson M."/>
            <person name="Bhonagiri V."/>
            <person name="Zhang X."/>
            <person name="Suruliraj S."/>
            <person name="Warren W."/>
            <person name="Chinwalla A."/>
            <person name="Mardis E.R."/>
            <person name="Wilson R.K."/>
        </authorList>
    </citation>
    <scope>NUCLEOTIDE SEQUENCE [LARGE SCALE GENOMIC DNA]</scope>
    <source>
        <strain evidence="1 2">YIT 11859</strain>
    </source>
</reference>
<comment type="caution">
    <text evidence="1">The sequence shown here is derived from an EMBL/GenBank/DDBJ whole genome shotgun (WGS) entry which is preliminary data.</text>
</comment>
<organism evidence="1 2">
    <name type="scientific">Parasutterella excrementihominis YIT 11859</name>
    <dbReference type="NCBI Taxonomy" id="762966"/>
    <lineage>
        <taxon>Bacteria</taxon>
        <taxon>Pseudomonadati</taxon>
        <taxon>Pseudomonadota</taxon>
        <taxon>Betaproteobacteria</taxon>
        <taxon>Burkholderiales</taxon>
        <taxon>Sutterellaceae</taxon>
        <taxon>Parasutterella</taxon>
    </lineage>
</organism>
<dbReference type="EMBL" id="AFBP01000056">
    <property type="protein sequence ID" value="EGG53477.1"/>
    <property type="molecule type" value="Genomic_DNA"/>
</dbReference>